<organism evidence="10 11">
    <name type="scientific">Paenibacillus rhizosphaerae</name>
    <dbReference type="NCBI Taxonomy" id="297318"/>
    <lineage>
        <taxon>Bacteria</taxon>
        <taxon>Bacillati</taxon>
        <taxon>Bacillota</taxon>
        <taxon>Bacilli</taxon>
        <taxon>Bacillales</taxon>
        <taxon>Paenibacillaceae</taxon>
        <taxon>Paenibacillus</taxon>
    </lineage>
</organism>
<keyword evidence="6" id="KW-0804">Transcription</keyword>
<dbReference type="GO" id="GO:0043565">
    <property type="term" value="F:sequence-specific DNA binding"/>
    <property type="evidence" value="ECO:0007669"/>
    <property type="project" value="InterPro"/>
</dbReference>
<proteinExistence type="predicted"/>
<dbReference type="EMBL" id="MRTP01000001">
    <property type="protein sequence ID" value="OMF58774.1"/>
    <property type="molecule type" value="Genomic_DNA"/>
</dbReference>
<dbReference type="RefSeq" id="WP_076168858.1">
    <property type="nucleotide sequence ID" value="NZ_MRTP01000001.1"/>
</dbReference>
<dbReference type="Gene3D" id="1.10.10.60">
    <property type="entry name" value="Homeodomain-like"/>
    <property type="match status" value="2"/>
</dbReference>
<keyword evidence="11" id="KW-1185">Reference proteome</keyword>
<dbReference type="InterPro" id="IPR018060">
    <property type="entry name" value="HTH_AraC"/>
</dbReference>
<dbReference type="PROSITE" id="PS00041">
    <property type="entry name" value="HTH_ARAC_FAMILY_1"/>
    <property type="match status" value="1"/>
</dbReference>
<feature type="domain" description="HTH araC/xylS-type" evidence="8">
    <location>
        <begin position="640"/>
        <end position="739"/>
    </location>
</feature>
<dbReference type="InterPro" id="IPR020449">
    <property type="entry name" value="Tscrpt_reg_AraC-type_HTH"/>
</dbReference>
<keyword evidence="3" id="KW-0805">Transcription regulation</keyword>
<evidence type="ECO:0000256" key="6">
    <source>
        <dbReference type="ARBA" id="ARBA00023163"/>
    </source>
</evidence>
<evidence type="ECO:0000259" key="8">
    <source>
        <dbReference type="PROSITE" id="PS01124"/>
    </source>
</evidence>
<feature type="transmembrane region" description="Helical" evidence="7">
    <location>
        <begin position="265"/>
        <end position="285"/>
    </location>
</feature>
<dbReference type="InterPro" id="IPR041522">
    <property type="entry name" value="CdaR_GGDEF"/>
</dbReference>
<evidence type="ECO:0000256" key="1">
    <source>
        <dbReference type="ARBA" id="ARBA00004236"/>
    </source>
</evidence>
<comment type="caution">
    <text evidence="10">The sequence shown here is derived from an EMBL/GenBank/DDBJ whole genome shotgun (WGS) entry which is preliminary data.</text>
</comment>
<dbReference type="PROSITE" id="PS50885">
    <property type="entry name" value="HAMP"/>
    <property type="match status" value="1"/>
</dbReference>
<evidence type="ECO:0000256" key="2">
    <source>
        <dbReference type="ARBA" id="ARBA00022475"/>
    </source>
</evidence>
<gene>
    <name evidence="10" type="ORF">BK138_09815</name>
</gene>
<dbReference type="GO" id="GO:0007165">
    <property type="term" value="P:signal transduction"/>
    <property type="evidence" value="ECO:0007669"/>
    <property type="project" value="InterPro"/>
</dbReference>
<dbReference type="Pfam" id="PF12833">
    <property type="entry name" value="HTH_18"/>
    <property type="match status" value="1"/>
</dbReference>
<evidence type="ECO:0000256" key="3">
    <source>
        <dbReference type="ARBA" id="ARBA00023015"/>
    </source>
</evidence>
<dbReference type="InterPro" id="IPR009057">
    <property type="entry name" value="Homeodomain-like_sf"/>
</dbReference>
<name>A0A1R1F3T5_9BACL</name>
<evidence type="ECO:0000256" key="5">
    <source>
        <dbReference type="ARBA" id="ARBA00023136"/>
    </source>
</evidence>
<dbReference type="PROSITE" id="PS01124">
    <property type="entry name" value="HTH_ARAC_FAMILY_2"/>
    <property type="match status" value="1"/>
</dbReference>
<dbReference type="SUPFAM" id="SSF46689">
    <property type="entry name" value="Homeodomain-like"/>
    <property type="match status" value="1"/>
</dbReference>
<evidence type="ECO:0000313" key="10">
    <source>
        <dbReference type="EMBL" id="OMF58774.1"/>
    </source>
</evidence>
<dbReference type="GO" id="GO:0003700">
    <property type="term" value="F:DNA-binding transcription factor activity"/>
    <property type="evidence" value="ECO:0007669"/>
    <property type="project" value="InterPro"/>
</dbReference>
<dbReference type="GO" id="GO:0005886">
    <property type="term" value="C:plasma membrane"/>
    <property type="evidence" value="ECO:0007669"/>
    <property type="project" value="UniProtKB-SubCell"/>
</dbReference>
<sequence>MGKRNWFYRQLFSYMPAFLIVISFIFFVFFQMLGDQSRKEAVKANETLMLQAMSSIDSSLKTIEQMLMTELLNNPDLSTFYKSGTENDYYLNIRIVKFMNNFRNAYPLVDSIYLVRSSDGFVLSNATSSGLEDYPDAPFIKPYIEQAKKDEGWSGVRHFEEFSIKEPKRVVSLALKAPFLKTGQGFLVVNVTANGLSQLIESMYSRDVSYIHIIDKSGADVLPNSKSEQERSIVSSAISPVTGWDYQSGLINGKWVDVASQLYNVWFILGIVMIAAGGLWIVYAARKNYKPIERIVTQVQKLSQTKVAALMQGSGQDEFTFLQSAINQMLEQSNTYQRQFREDLHVKKAYLFQQLVEGQHLPKSEEWEALRDTMQLNDLDMPQVVCVVEIDKFASFCSQFTQEDQYLMKFALKSVIQETAQEHGGIVWTEWISGDGLGVLVQIEETDDPRGRVTDMLDHARRWVQEHLKLTVTVGAGAAARCPAEIPESYAQAQQALKYKMVLGSNRIIFYDSLAKEDQGAMFDYFQLVHSIAQSFRLGKPDWKDKYGQLIQGIGQHLLSRDHIVSLADYLIYSIGREMGKMTKEYQELWEETGHRPLQQALHASDTFEQVEESFMKTLERCYEQLLQIQVTRNHSDTIRKVRETMEREFANPDLSLDFLSERFDLPSKTLSKLFKEETGQKFVDYLIELRVGRARTLLENTDHAVQEIAEEVGYLNVISFGRMFKKIVGLSPGEYREHITRTERDSAAL</sequence>
<dbReference type="InterPro" id="IPR003660">
    <property type="entry name" value="HAMP_dom"/>
</dbReference>
<evidence type="ECO:0000313" key="11">
    <source>
        <dbReference type="Proteomes" id="UP000187172"/>
    </source>
</evidence>
<evidence type="ECO:0000256" key="7">
    <source>
        <dbReference type="SAM" id="Phobius"/>
    </source>
</evidence>
<feature type="transmembrane region" description="Helical" evidence="7">
    <location>
        <begin position="12"/>
        <end position="33"/>
    </location>
</feature>
<keyword evidence="4" id="KW-0238">DNA-binding</keyword>
<dbReference type="PANTHER" id="PTHR43280">
    <property type="entry name" value="ARAC-FAMILY TRANSCRIPTIONAL REGULATOR"/>
    <property type="match status" value="1"/>
</dbReference>
<keyword evidence="7" id="KW-1133">Transmembrane helix</keyword>
<dbReference type="AlphaFoldDB" id="A0A1R1F3T5"/>
<dbReference type="PRINTS" id="PR00032">
    <property type="entry name" value="HTHARAC"/>
</dbReference>
<dbReference type="Pfam" id="PF17853">
    <property type="entry name" value="GGDEF_2"/>
    <property type="match status" value="1"/>
</dbReference>
<protein>
    <submittedName>
        <fullName evidence="10">AraC family transcriptional regulator</fullName>
    </submittedName>
</protein>
<comment type="subcellular location">
    <subcellularLocation>
        <location evidence="1">Cell membrane</location>
    </subcellularLocation>
</comment>
<keyword evidence="7" id="KW-0812">Transmembrane</keyword>
<keyword evidence="5 7" id="KW-0472">Membrane</keyword>
<dbReference type="InterPro" id="IPR018062">
    <property type="entry name" value="HTH_AraC-typ_CS"/>
</dbReference>
<dbReference type="STRING" id="297318.BK138_09815"/>
<reference evidence="10 11" key="1">
    <citation type="submission" date="2016-11" db="EMBL/GenBank/DDBJ databases">
        <title>Paenibacillus species isolates.</title>
        <authorList>
            <person name="Beno S.M."/>
        </authorList>
    </citation>
    <scope>NUCLEOTIDE SEQUENCE [LARGE SCALE GENOMIC DNA]</scope>
    <source>
        <strain evidence="10 11">FSL R5-0378</strain>
    </source>
</reference>
<dbReference type="Proteomes" id="UP000187172">
    <property type="component" value="Unassembled WGS sequence"/>
</dbReference>
<dbReference type="PANTHER" id="PTHR43280:SF2">
    <property type="entry name" value="HTH-TYPE TRANSCRIPTIONAL REGULATOR EXSA"/>
    <property type="match status" value="1"/>
</dbReference>
<feature type="domain" description="HAMP" evidence="9">
    <location>
        <begin position="290"/>
        <end position="338"/>
    </location>
</feature>
<evidence type="ECO:0000256" key="4">
    <source>
        <dbReference type="ARBA" id="ARBA00023125"/>
    </source>
</evidence>
<accession>A0A1R1F3T5</accession>
<evidence type="ECO:0000259" key="9">
    <source>
        <dbReference type="PROSITE" id="PS50885"/>
    </source>
</evidence>
<dbReference type="Gene3D" id="6.10.340.10">
    <property type="match status" value="1"/>
</dbReference>
<dbReference type="SMART" id="SM00342">
    <property type="entry name" value="HTH_ARAC"/>
    <property type="match status" value="1"/>
</dbReference>
<keyword evidence="2" id="KW-1003">Cell membrane</keyword>